<evidence type="ECO:0000313" key="1">
    <source>
        <dbReference type="EMBL" id="SFR64747.1"/>
    </source>
</evidence>
<sequence>MKKLSKRNQLAPNTVLAFGCSCACSCGCTSRCMGNGTIEAAINSSIWSSISGGTYTAMEQFGV</sequence>
<proteinExistence type="predicted"/>
<dbReference type="Proteomes" id="UP000199659">
    <property type="component" value="Unassembled WGS sequence"/>
</dbReference>
<reference evidence="1 2" key="1">
    <citation type="submission" date="2016-10" db="EMBL/GenBank/DDBJ databases">
        <authorList>
            <person name="de Groot N.N."/>
        </authorList>
    </citation>
    <scope>NUCLEOTIDE SEQUENCE [LARGE SCALE GENOMIC DNA]</scope>
    <source>
        <strain evidence="1 2">743A</strain>
    </source>
</reference>
<protein>
    <submittedName>
        <fullName evidence="1">Putative bacteriocin, CLI_3235 family</fullName>
    </submittedName>
</protein>
<dbReference type="PROSITE" id="PS51257">
    <property type="entry name" value="PROKAR_LIPOPROTEIN"/>
    <property type="match status" value="1"/>
</dbReference>
<dbReference type="NCBIfam" id="TIGR04065">
    <property type="entry name" value="ocin_CLI_3235"/>
    <property type="match status" value="1"/>
</dbReference>
<gene>
    <name evidence="1" type="ORF">SAMN05661086_00725</name>
</gene>
<accession>A0A1I6ID96</accession>
<dbReference type="InterPro" id="IPR023968">
    <property type="entry name" value="Bacteriocin_CLI3235"/>
</dbReference>
<evidence type="ECO:0000313" key="2">
    <source>
        <dbReference type="Proteomes" id="UP000199659"/>
    </source>
</evidence>
<dbReference type="EMBL" id="FOYZ01000002">
    <property type="protein sequence ID" value="SFR64747.1"/>
    <property type="molecule type" value="Genomic_DNA"/>
</dbReference>
<dbReference type="AlphaFoldDB" id="A0A1I6ID96"/>
<keyword evidence="2" id="KW-1185">Reference proteome</keyword>
<dbReference type="RefSeq" id="WP_092559332.1">
    <property type="nucleotide sequence ID" value="NZ_FOYZ01000002.1"/>
</dbReference>
<organism evidence="1 2">
    <name type="scientific">Anaeromicropila populeti</name>
    <dbReference type="NCBI Taxonomy" id="37658"/>
    <lineage>
        <taxon>Bacteria</taxon>
        <taxon>Bacillati</taxon>
        <taxon>Bacillota</taxon>
        <taxon>Clostridia</taxon>
        <taxon>Lachnospirales</taxon>
        <taxon>Lachnospiraceae</taxon>
        <taxon>Anaeromicropila</taxon>
    </lineage>
</organism>
<name>A0A1I6ID96_9FIRM</name>
<dbReference type="STRING" id="37658.SAMN05661086_00725"/>